<dbReference type="PANTHER" id="PTHR22938:SF0">
    <property type="entry name" value="E3 UBIQUITIN-PROTEIN LIGASE ZNF598"/>
    <property type="match status" value="1"/>
</dbReference>
<dbReference type="CDD" id="cd16615">
    <property type="entry name" value="RING-HC_ZNF598"/>
    <property type="match status" value="1"/>
</dbReference>
<feature type="region of interest" description="Disordered" evidence="13">
    <location>
        <begin position="633"/>
        <end position="653"/>
    </location>
</feature>
<evidence type="ECO:0000256" key="4">
    <source>
        <dbReference type="ARBA" id="ARBA00012483"/>
    </source>
</evidence>
<dbReference type="Pfam" id="PF23202">
    <property type="entry name" value="PAH_ZNF598"/>
    <property type="match status" value="1"/>
</dbReference>
<dbReference type="EC" id="2.3.2.27" evidence="4"/>
<dbReference type="PANTHER" id="PTHR22938">
    <property type="entry name" value="ZINC FINGER PROTEIN 598"/>
    <property type="match status" value="1"/>
</dbReference>
<reference evidence="15 16" key="1">
    <citation type="submission" date="2021-06" db="EMBL/GenBank/DDBJ databases">
        <title>Caerostris extrusa draft genome.</title>
        <authorList>
            <person name="Kono N."/>
            <person name="Arakawa K."/>
        </authorList>
    </citation>
    <scope>NUCLEOTIDE SEQUENCE [LARGE SCALE GENOMIC DNA]</scope>
</reference>
<evidence type="ECO:0000256" key="12">
    <source>
        <dbReference type="PROSITE-ProRule" id="PRU00175"/>
    </source>
</evidence>
<dbReference type="InterPro" id="IPR056437">
    <property type="entry name" value="Znf-C2H2_ZNF598/HEL2"/>
</dbReference>
<dbReference type="Pfam" id="PF23230">
    <property type="entry name" value="zf-C2H2_13"/>
    <property type="match status" value="1"/>
</dbReference>
<dbReference type="EMBL" id="BPLR01014268">
    <property type="protein sequence ID" value="GIY67654.1"/>
    <property type="molecule type" value="Genomic_DNA"/>
</dbReference>
<dbReference type="InterPro" id="IPR013087">
    <property type="entry name" value="Znf_C2H2_type"/>
</dbReference>
<feature type="compositionally biased region" description="Polar residues" evidence="13">
    <location>
        <begin position="513"/>
        <end position="522"/>
    </location>
</feature>
<dbReference type="InterPro" id="IPR017907">
    <property type="entry name" value="Znf_RING_CS"/>
</dbReference>
<feature type="region of interest" description="Disordered" evidence="13">
    <location>
        <begin position="410"/>
        <end position="484"/>
    </location>
</feature>
<dbReference type="InterPro" id="IPR057634">
    <property type="entry name" value="PAH_ZNF598/HEL2"/>
</dbReference>
<dbReference type="Proteomes" id="UP001054945">
    <property type="component" value="Unassembled WGS sequence"/>
</dbReference>
<dbReference type="SMART" id="SM00355">
    <property type="entry name" value="ZnF_C2H2"/>
    <property type="match status" value="5"/>
</dbReference>
<feature type="region of interest" description="Disordered" evidence="13">
    <location>
        <begin position="276"/>
        <end position="307"/>
    </location>
</feature>
<evidence type="ECO:0000256" key="6">
    <source>
        <dbReference type="ARBA" id="ARBA00022553"/>
    </source>
</evidence>
<comment type="pathway">
    <text evidence="3">Protein modification; protein ubiquitination.</text>
</comment>
<evidence type="ECO:0000313" key="16">
    <source>
        <dbReference type="Proteomes" id="UP001054945"/>
    </source>
</evidence>
<comment type="catalytic activity">
    <reaction evidence="1">
        <text>S-ubiquitinyl-[E2 ubiquitin-conjugating enzyme]-L-cysteine + [acceptor protein]-L-lysine = [E2 ubiquitin-conjugating enzyme]-L-cysteine + N(6)-ubiquitinyl-[acceptor protein]-L-lysine.</text>
        <dbReference type="EC" id="2.3.2.27"/>
    </reaction>
</comment>
<dbReference type="GO" id="GO:0016567">
    <property type="term" value="P:protein ubiquitination"/>
    <property type="evidence" value="ECO:0007669"/>
    <property type="project" value="TreeGrafter"/>
</dbReference>
<gene>
    <name evidence="15" type="primary">znf598</name>
    <name evidence="15" type="ORF">CEXT_177831</name>
</gene>
<dbReference type="SUPFAM" id="SSF57850">
    <property type="entry name" value="RING/U-box"/>
    <property type="match status" value="1"/>
</dbReference>
<dbReference type="GO" id="GO:0043022">
    <property type="term" value="F:ribosome binding"/>
    <property type="evidence" value="ECO:0007669"/>
    <property type="project" value="TreeGrafter"/>
</dbReference>
<protein>
    <recommendedName>
        <fullName evidence="4">RING-type E3 ubiquitin transferase</fullName>
        <ecNumber evidence="4">2.3.2.27</ecNumber>
    </recommendedName>
</protein>
<sequence length="847" mass="96349">MKSVDQEECILCCREIELYATGPCDHPVCYVCATRMRVLCETNDCPVCRSDMPVVVFTRQLHKFSDISKKFKLCIRKYQIMFEDVEVSEAFDRLLENKCKHCDSILPTFDKLKEHVRRIHELHYCELCTENLKIFTFERKCYSRKDLAQHKRHGDPDEKSHRGHPLCEFCDQRYVDGDELFRHLRKDHFFCHFCDADGMYHYYKDYEYLRNHFRKEHYLCEEGSCINETFTSAFRTEIDLKAHIAVHHSRNKSKAEAKQARVLDFEFAYPSMGRLTGSASPRGGRYAQNRRRNAEENSQSKTRATQQELENLDTHSVQEFPYLSEDGVNKAGNTDSLDSMVNSLAYSRNQPLQYRKNVMSNEDFPALSSTETSAPSFSESSYIRNPPTQQKKNIVPVEDFPALSSSTIIQSSTSENSNNQTSNTSSRPVNSSILMSNVINHSVQRNVPMQNTSVSSTESRSRKTESEGGDRPQQKSKWNQKKNDFNFEEEFPTLEVKNKPLPFATASVPKMSNFATNSNSKQWPPDPKVNSSTNNNSKNKPPDSTKAASLSVEPSPNDHFVVIKKSKKKKQGKIYSPPDITSEESSKPLISSKINVIEKENNDSLKKYIVQPAARSRNTTAIDTWSGEKVTFGNEDFPPLAPTESVKKPPGFKEPVNRAPPPGFTATPSVSNSLKGINTLKDAVRDLVLSNQANGVKNSSSEVTFAEYKNPPNFQFRNDKLIATIYSCVNADAILFQEFKSVSGRFRCNEISAAEYHAKCLEIFREKGVMDIFPELVSLLPDIKKQQELLTVHNMFRSQLSRGATSKKLSTNNCTSLVSCEKCNQVLDISDCNSHYLLHNREINLVT</sequence>
<evidence type="ECO:0000256" key="10">
    <source>
        <dbReference type="ARBA" id="ARBA00022833"/>
    </source>
</evidence>
<feature type="compositionally biased region" description="Basic and acidic residues" evidence="13">
    <location>
        <begin position="459"/>
        <end position="473"/>
    </location>
</feature>
<evidence type="ECO:0000256" key="2">
    <source>
        <dbReference type="ARBA" id="ARBA00004496"/>
    </source>
</evidence>
<keyword evidence="6" id="KW-0597">Phosphoprotein</keyword>
<comment type="similarity">
    <text evidence="11">Belongs to the ZNF598/HEL2 family.</text>
</comment>
<keyword evidence="16" id="KW-1185">Reference proteome</keyword>
<evidence type="ECO:0000256" key="8">
    <source>
        <dbReference type="ARBA" id="ARBA00022723"/>
    </source>
</evidence>
<feature type="compositionally biased region" description="Polar residues" evidence="13">
    <location>
        <begin position="367"/>
        <end position="392"/>
    </location>
</feature>
<dbReference type="InterPro" id="IPR044288">
    <property type="entry name" value="ZNF598/HEL2"/>
</dbReference>
<feature type="domain" description="RING-type" evidence="14">
    <location>
        <begin position="9"/>
        <end position="49"/>
    </location>
</feature>
<feature type="compositionally biased region" description="Low complexity" evidence="13">
    <location>
        <begin position="528"/>
        <end position="546"/>
    </location>
</feature>
<keyword evidence="10" id="KW-0862">Zinc</keyword>
<comment type="subcellular location">
    <subcellularLocation>
        <location evidence="2">Cytoplasm</location>
    </subcellularLocation>
</comment>
<accession>A0AAV4VDF8</accession>
<dbReference type="Gene3D" id="3.30.40.10">
    <property type="entry name" value="Zinc/RING finger domain, C3HC4 (zinc finger)"/>
    <property type="match status" value="1"/>
</dbReference>
<evidence type="ECO:0000256" key="13">
    <source>
        <dbReference type="SAM" id="MobiDB-lite"/>
    </source>
</evidence>
<evidence type="ECO:0000256" key="1">
    <source>
        <dbReference type="ARBA" id="ARBA00000900"/>
    </source>
</evidence>
<evidence type="ECO:0000256" key="9">
    <source>
        <dbReference type="ARBA" id="ARBA00022771"/>
    </source>
</evidence>
<dbReference type="GO" id="GO:0061630">
    <property type="term" value="F:ubiquitin protein ligase activity"/>
    <property type="evidence" value="ECO:0007669"/>
    <property type="project" value="UniProtKB-EC"/>
</dbReference>
<dbReference type="AlphaFoldDB" id="A0AAV4VDF8"/>
<feature type="region of interest" description="Disordered" evidence="13">
    <location>
        <begin position="512"/>
        <end position="586"/>
    </location>
</feature>
<organism evidence="15 16">
    <name type="scientific">Caerostris extrusa</name>
    <name type="common">Bark spider</name>
    <name type="synonym">Caerostris bankana</name>
    <dbReference type="NCBI Taxonomy" id="172846"/>
    <lineage>
        <taxon>Eukaryota</taxon>
        <taxon>Metazoa</taxon>
        <taxon>Ecdysozoa</taxon>
        <taxon>Arthropoda</taxon>
        <taxon>Chelicerata</taxon>
        <taxon>Arachnida</taxon>
        <taxon>Araneae</taxon>
        <taxon>Araneomorphae</taxon>
        <taxon>Entelegynae</taxon>
        <taxon>Araneoidea</taxon>
        <taxon>Araneidae</taxon>
        <taxon>Caerostris</taxon>
    </lineage>
</organism>
<evidence type="ECO:0000256" key="7">
    <source>
        <dbReference type="ARBA" id="ARBA00022679"/>
    </source>
</evidence>
<dbReference type="GO" id="GO:0005737">
    <property type="term" value="C:cytoplasm"/>
    <property type="evidence" value="ECO:0007669"/>
    <property type="project" value="UniProtKB-SubCell"/>
</dbReference>
<dbReference type="Pfam" id="PF25447">
    <property type="entry name" value="RING_ZNF598"/>
    <property type="match status" value="1"/>
</dbReference>
<dbReference type="PROSITE" id="PS00518">
    <property type="entry name" value="ZF_RING_1"/>
    <property type="match status" value="1"/>
</dbReference>
<feature type="compositionally biased region" description="Basic residues" evidence="13">
    <location>
        <begin position="562"/>
        <end position="572"/>
    </location>
</feature>
<feature type="compositionally biased region" description="Polar residues" evidence="13">
    <location>
        <begin position="296"/>
        <end position="307"/>
    </location>
</feature>
<keyword evidence="8" id="KW-0479">Metal-binding</keyword>
<feature type="region of interest" description="Disordered" evidence="13">
    <location>
        <begin position="365"/>
        <end position="394"/>
    </location>
</feature>
<evidence type="ECO:0000256" key="3">
    <source>
        <dbReference type="ARBA" id="ARBA00004906"/>
    </source>
</evidence>
<evidence type="ECO:0000313" key="15">
    <source>
        <dbReference type="EMBL" id="GIY67654.1"/>
    </source>
</evidence>
<feature type="compositionally biased region" description="Polar residues" evidence="13">
    <location>
        <begin position="427"/>
        <end position="451"/>
    </location>
</feature>
<keyword evidence="5" id="KW-0963">Cytoplasm</keyword>
<dbReference type="PROSITE" id="PS50089">
    <property type="entry name" value="ZF_RING_2"/>
    <property type="match status" value="1"/>
</dbReference>
<name>A0AAV4VDF8_CAEEX</name>
<keyword evidence="9 12" id="KW-0863">Zinc-finger</keyword>
<dbReference type="PROSITE" id="PS00028">
    <property type="entry name" value="ZINC_FINGER_C2H2_1"/>
    <property type="match status" value="2"/>
</dbReference>
<dbReference type="GO" id="GO:0072344">
    <property type="term" value="P:rescue of stalled ribosome"/>
    <property type="evidence" value="ECO:0007669"/>
    <property type="project" value="InterPro"/>
</dbReference>
<evidence type="ECO:0000256" key="11">
    <source>
        <dbReference type="ARBA" id="ARBA00035113"/>
    </source>
</evidence>
<proteinExistence type="inferred from homology"/>
<evidence type="ECO:0000259" key="14">
    <source>
        <dbReference type="PROSITE" id="PS50089"/>
    </source>
</evidence>
<dbReference type="InterPro" id="IPR041888">
    <property type="entry name" value="RING-HC_ZNF598/HEL2"/>
</dbReference>
<dbReference type="InterPro" id="IPR013083">
    <property type="entry name" value="Znf_RING/FYVE/PHD"/>
</dbReference>
<comment type="caution">
    <text evidence="15">The sequence shown here is derived from an EMBL/GenBank/DDBJ whole genome shotgun (WGS) entry which is preliminary data.</text>
</comment>
<dbReference type="GO" id="GO:0008270">
    <property type="term" value="F:zinc ion binding"/>
    <property type="evidence" value="ECO:0007669"/>
    <property type="project" value="UniProtKB-KW"/>
</dbReference>
<keyword evidence="7" id="KW-0808">Transferase</keyword>
<evidence type="ECO:0000256" key="5">
    <source>
        <dbReference type="ARBA" id="ARBA00022490"/>
    </source>
</evidence>
<feature type="compositionally biased region" description="Low complexity" evidence="13">
    <location>
        <begin position="410"/>
        <end position="426"/>
    </location>
</feature>
<dbReference type="InterPro" id="IPR001841">
    <property type="entry name" value="Znf_RING"/>
</dbReference>